<dbReference type="OrthoDB" id="67135at2"/>
<dbReference type="Proteomes" id="UP000007887">
    <property type="component" value="Plasmid pSRC1"/>
</dbReference>
<dbReference type="InterPro" id="IPR000620">
    <property type="entry name" value="EamA_dom"/>
</dbReference>
<dbReference type="RefSeq" id="WP_014431051.1">
    <property type="nucleotide sequence ID" value="NC_017078.1"/>
</dbReference>
<feature type="transmembrane region" description="Helical" evidence="2">
    <location>
        <begin position="33"/>
        <end position="51"/>
    </location>
</feature>
<name>I0GVQ3_SELRL</name>
<protein>
    <recommendedName>
        <fullName evidence="3">EamA domain-containing protein</fullName>
    </recommendedName>
</protein>
<keyword evidence="4" id="KW-0614">Plasmid</keyword>
<keyword evidence="2" id="KW-0472">Membrane</keyword>
<dbReference type="GO" id="GO:0016020">
    <property type="term" value="C:membrane"/>
    <property type="evidence" value="ECO:0007669"/>
    <property type="project" value="InterPro"/>
</dbReference>
<evidence type="ECO:0000259" key="3">
    <source>
        <dbReference type="Pfam" id="PF00892"/>
    </source>
</evidence>
<dbReference type="PATRIC" id="fig|927704.6.peg.2951"/>
<sequence length="110" mass="12419">MNIRDIFLALLVITVWGANFTVIKVGVDNISPMLLAALRYVFTALPAVFFIPRPKLAWKYKSNPPERIELVVLLLADILYIRQISLAAAAKVVRIHFNLYNSQGCNCFLV</sequence>
<gene>
    <name evidence="4" type="ordered locus">SELR_pSRC100330</name>
</gene>
<evidence type="ECO:0000313" key="5">
    <source>
        <dbReference type="Proteomes" id="UP000007887"/>
    </source>
</evidence>
<keyword evidence="2" id="KW-1133">Transmembrane helix</keyword>
<dbReference type="AlphaFoldDB" id="I0GVQ3"/>
<dbReference type="KEGG" id="sri:SELR_pSRC100330"/>
<evidence type="ECO:0000256" key="2">
    <source>
        <dbReference type="SAM" id="Phobius"/>
    </source>
</evidence>
<keyword evidence="2" id="KW-0812">Transmembrane</keyword>
<geneLocation type="plasmid" evidence="4 5">
    <name>pSRC1</name>
</geneLocation>
<dbReference type="Pfam" id="PF00892">
    <property type="entry name" value="EamA"/>
    <property type="match status" value="1"/>
</dbReference>
<comment type="similarity">
    <text evidence="1">Belongs to the EamA transporter family.</text>
</comment>
<feature type="domain" description="EamA" evidence="3">
    <location>
        <begin position="6"/>
        <end position="75"/>
    </location>
</feature>
<proteinExistence type="inferred from homology"/>
<evidence type="ECO:0000256" key="1">
    <source>
        <dbReference type="ARBA" id="ARBA00007362"/>
    </source>
</evidence>
<evidence type="ECO:0000313" key="4">
    <source>
        <dbReference type="EMBL" id="BAL84840.1"/>
    </source>
</evidence>
<reference evidence="4 5" key="1">
    <citation type="submission" date="2011-10" db="EMBL/GenBank/DDBJ databases">
        <title>Whole genome sequence of Selenomonas ruminantium subsp. lactilytica TAM6421.</title>
        <authorList>
            <person name="Oguchi A."/>
            <person name="Ankai A."/>
            <person name="Kaneko J."/>
            <person name="Yamada-Narita S."/>
            <person name="Fukui S."/>
            <person name="Takahashi M."/>
            <person name="Onodera T."/>
            <person name="Kojima S."/>
            <person name="Fushimi T."/>
            <person name="Abe N."/>
            <person name="Kamio Y."/>
            <person name="Yamazaki S."/>
            <person name="Fujita N."/>
        </authorList>
    </citation>
    <scope>NUCLEOTIDE SEQUENCE [LARGE SCALE GENOMIC DNA]</scope>
    <source>
        <strain evidence="5">NBRC 103574 / TAM6421</strain>
        <plasmid evidence="4 5">pSRC1</plasmid>
    </source>
</reference>
<accession>I0GVQ3</accession>
<organism evidence="4 5">
    <name type="scientific">Selenomonas ruminantium subsp. lactilytica (strain NBRC 103574 / TAM6421)</name>
    <dbReference type="NCBI Taxonomy" id="927704"/>
    <lineage>
        <taxon>Bacteria</taxon>
        <taxon>Bacillati</taxon>
        <taxon>Bacillota</taxon>
        <taxon>Negativicutes</taxon>
        <taxon>Selenomonadales</taxon>
        <taxon>Selenomonadaceae</taxon>
        <taxon>Selenomonas</taxon>
    </lineage>
</organism>
<dbReference type="EMBL" id="AP012299">
    <property type="protein sequence ID" value="BAL84840.1"/>
    <property type="molecule type" value="Genomic_DNA"/>
</dbReference>
<dbReference type="HOGENOM" id="CLU_2169340_0_0_9"/>